<proteinExistence type="predicted"/>
<evidence type="ECO:0000313" key="5">
    <source>
        <dbReference type="EMBL" id="GAQ16715.1"/>
    </source>
</evidence>
<gene>
    <name evidence="5" type="ORF">OPHB3_0639</name>
</gene>
<organism evidence="5 6">
    <name type="scientific">Oceanobacillus picturae</name>
    <dbReference type="NCBI Taxonomy" id="171693"/>
    <lineage>
        <taxon>Bacteria</taxon>
        <taxon>Bacillati</taxon>
        <taxon>Bacillota</taxon>
        <taxon>Bacilli</taxon>
        <taxon>Bacillales</taxon>
        <taxon>Bacillaceae</taxon>
        <taxon>Oceanobacillus</taxon>
    </lineage>
</organism>
<feature type="domain" description="SpoOB alpha-helical" evidence="4">
    <location>
        <begin position="4"/>
        <end position="54"/>
    </location>
</feature>
<accession>A0A0U9H316</accession>
<evidence type="ECO:0000256" key="2">
    <source>
        <dbReference type="ARBA" id="ARBA00022679"/>
    </source>
</evidence>
<keyword evidence="3" id="KW-0418">Kinase</keyword>
<reference evidence="5 6" key="2">
    <citation type="journal article" date="2016" name="Genome Announc.">
        <title>Draft Genome Sequence of Oceanobacillus picturae Heshi-B3, Isolated from Fermented Rice Bran in a Traditional Japanese Seafood Dish.</title>
        <authorList>
            <person name="Akuzawa S."/>
            <person name="Nagaoka J."/>
            <person name="Kanekatsu M."/>
            <person name="Kanesaki Y."/>
            <person name="Suzuki T."/>
        </authorList>
    </citation>
    <scope>NUCLEOTIDE SEQUENCE [LARGE SCALE GENOMIC DNA]</scope>
    <source>
        <strain evidence="5 6">Heshi-B3</strain>
    </source>
</reference>
<dbReference type="InterPro" id="IPR039506">
    <property type="entry name" value="SPOB_a"/>
</dbReference>
<name>A0A0U9H316_9BACI</name>
<evidence type="ECO:0000259" key="4">
    <source>
        <dbReference type="Pfam" id="PF14689"/>
    </source>
</evidence>
<evidence type="ECO:0000256" key="1">
    <source>
        <dbReference type="ARBA" id="ARBA00022553"/>
    </source>
</evidence>
<evidence type="ECO:0000313" key="6">
    <source>
        <dbReference type="Proteomes" id="UP000052946"/>
    </source>
</evidence>
<dbReference type="Gene3D" id="1.10.287.130">
    <property type="match status" value="1"/>
</dbReference>
<keyword evidence="1" id="KW-0597">Phosphoprotein</keyword>
<dbReference type="EMBL" id="BBXV01000009">
    <property type="protein sequence ID" value="GAQ16715.1"/>
    <property type="molecule type" value="Genomic_DNA"/>
</dbReference>
<dbReference type="RefSeq" id="WP_058949368.1">
    <property type="nucleotide sequence ID" value="NZ_BBXV01000009.1"/>
</dbReference>
<keyword evidence="2 5" id="KW-0808">Transferase</keyword>
<dbReference type="AlphaFoldDB" id="A0A0U9H316"/>
<sequence>MNEKDVILLLQHYRHDLMNHLQIIHGYLSMNKTDRVESKVQESLEYYNEERKLMHLQGTLLTLWVIQFNGYYEDFRLTYQIHTENKKISQSDEQLVRQCNRVISLISHLHEKMELFEAKLLLEDTDKQEVLRVKLSINGNFKDKEEVMKELNGLELEYQMSIENTNDGIMCTFAIPCEI</sequence>
<evidence type="ECO:0000256" key="3">
    <source>
        <dbReference type="ARBA" id="ARBA00022777"/>
    </source>
</evidence>
<dbReference type="InterPro" id="IPR016120">
    <property type="entry name" value="Sig_transdc_His_kin_SpoOB"/>
</dbReference>
<dbReference type="Gene3D" id="3.30.565.30">
    <property type="entry name" value="Sporulation initiation phosphotransferase B (SpoOB), C-terminal domain"/>
    <property type="match status" value="1"/>
</dbReference>
<dbReference type="Pfam" id="PF14689">
    <property type="entry name" value="SPOB_a"/>
    <property type="match status" value="1"/>
</dbReference>
<comment type="caution">
    <text evidence="5">The sequence shown here is derived from an EMBL/GenBank/DDBJ whole genome shotgun (WGS) entry which is preliminary data.</text>
</comment>
<dbReference type="OrthoDB" id="2375606at2"/>
<dbReference type="GO" id="GO:0000155">
    <property type="term" value="F:phosphorelay sensor kinase activity"/>
    <property type="evidence" value="ECO:0007669"/>
    <property type="project" value="InterPro"/>
</dbReference>
<reference evidence="6" key="1">
    <citation type="submission" date="2015-07" db="EMBL/GenBank/DDBJ databases">
        <title>Draft Genome Sequence of Oceanobacillus picturae Heshi-B3 that Was Isolated from Fermented Rice Bran with Aging Salted Mackerel, Which Was Named Heshiko as Traditional Fermented Seafood in Japan.</title>
        <authorList>
            <person name="Akuzawa S."/>
            <person name="Nakagawa J."/>
            <person name="Kanekatsu T."/>
            <person name="Kanesaki Y."/>
            <person name="Suzuki T."/>
        </authorList>
    </citation>
    <scope>NUCLEOTIDE SEQUENCE [LARGE SCALE GENOMIC DNA]</scope>
    <source>
        <strain evidence="6">Heshi-B3</strain>
    </source>
</reference>
<protein>
    <submittedName>
        <fullName evidence="5">Sporulation initiation phosphotransferase B</fullName>
    </submittedName>
</protein>
<dbReference type="Proteomes" id="UP000052946">
    <property type="component" value="Unassembled WGS sequence"/>
</dbReference>
<dbReference type="InterPro" id="IPR037100">
    <property type="entry name" value="Spo0B_C_sf"/>
</dbReference>
<dbReference type="SUPFAM" id="SSF55890">
    <property type="entry name" value="Sporulation response regulatory protein Spo0B"/>
    <property type="match status" value="1"/>
</dbReference>